<gene>
    <name evidence="5" type="ORF">CCH01_10500</name>
</gene>
<dbReference type="PANTHER" id="PTHR36984:SF1">
    <property type="entry name" value="CRISPR-ASSOCIATED ENDORIBONUCLEASE CAS6 1"/>
    <property type="match status" value="1"/>
</dbReference>
<sequence length="230" mass="26877">MNNFEITVKVYLTKDILQEDCQQEISAILDRVLAENCDYLNFHKENYFKNYCFNSLYPLERDKVYKEDNIYSFQIRTNNIELAEYLSINLKNAFSNSIKILKVDIRKIPIKHIDKIFSITPLVIKTDNGYWKGLISLEDFERRIKENLIKKYNQITGEKIDEKFPLFVALELKNKKPIAIKFKGKTLLGDKISLKIADDELSQKIANLAIGSGLGEINARGYGYVNYRWL</sequence>
<dbReference type="InterPro" id="IPR049435">
    <property type="entry name" value="Cas_Cas6_C"/>
</dbReference>
<dbReference type="OrthoDB" id="86642at2"/>
<dbReference type="InterPro" id="IPR010156">
    <property type="entry name" value="CRISPR-assoc_prot_Cas6"/>
</dbReference>
<protein>
    <recommendedName>
        <fullName evidence="4">CRISPR associated protein Cas6 C-terminal domain-containing protein</fullName>
    </recommendedName>
</protein>
<name>A0A1U6J819_9CLOT</name>
<dbReference type="GO" id="GO:0051607">
    <property type="term" value="P:defense response to virus"/>
    <property type="evidence" value="ECO:0007669"/>
    <property type="project" value="UniProtKB-KW"/>
</dbReference>
<feature type="domain" description="CRISPR associated protein Cas6 C-terminal" evidence="4">
    <location>
        <begin position="116"/>
        <end position="226"/>
    </location>
</feature>
<evidence type="ECO:0000256" key="3">
    <source>
        <dbReference type="ARBA" id="ARBA00023118"/>
    </source>
</evidence>
<dbReference type="NCBIfam" id="TIGR01877">
    <property type="entry name" value="cas_cas6"/>
    <property type="match status" value="1"/>
</dbReference>
<dbReference type="Pfam" id="PF01881">
    <property type="entry name" value="Cas_Cas6_C"/>
    <property type="match status" value="1"/>
</dbReference>
<keyword evidence="3" id="KW-0051">Antiviral defense</keyword>
<evidence type="ECO:0000313" key="6">
    <source>
        <dbReference type="Proteomes" id="UP000190476"/>
    </source>
</evidence>
<dbReference type="CDD" id="cd21140">
    <property type="entry name" value="Cas6_I-like"/>
    <property type="match status" value="1"/>
</dbReference>
<keyword evidence="2" id="KW-0694">RNA-binding</keyword>
<evidence type="ECO:0000259" key="4">
    <source>
        <dbReference type="Pfam" id="PF01881"/>
    </source>
</evidence>
<dbReference type="STRING" id="1351755.CCH01_10500"/>
<evidence type="ECO:0000256" key="1">
    <source>
        <dbReference type="ARBA" id="ARBA00005937"/>
    </source>
</evidence>
<proteinExistence type="inferred from homology"/>
<keyword evidence="6" id="KW-1185">Reference proteome</keyword>
<accession>A0A1U6J819</accession>
<evidence type="ECO:0000313" key="5">
    <source>
        <dbReference type="EMBL" id="SLK16418.1"/>
    </source>
</evidence>
<evidence type="ECO:0000256" key="2">
    <source>
        <dbReference type="ARBA" id="ARBA00022884"/>
    </source>
</evidence>
<comment type="similarity">
    <text evidence="1">Belongs to the CRISPR-associated protein Cas6/Cse3/CasE family.</text>
</comment>
<dbReference type="Gene3D" id="3.30.70.1900">
    <property type="match status" value="1"/>
</dbReference>
<dbReference type="GO" id="GO:0016788">
    <property type="term" value="F:hydrolase activity, acting on ester bonds"/>
    <property type="evidence" value="ECO:0007669"/>
    <property type="project" value="InterPro"/>
</dbReference>
<dbReference type="EMBL" id="LT799839">
    <property type="protein sequence ID" value="SLK16418.1"/>
    <property type="molecule type" value="Genomic_DNA"/>
</dbReference>
<dbReference type="GO" id="GO:0003723">
    <property type="term" value="F:RNA binding"/>
    <property type="evidence" value="ECO:0007669"/>
    <property type="project" value="UniProtKB-KW"/>
</dbReference>
<dbReference type="PANTHER" id="PTHR36984">
    <property type="entry name" value="CRISPR-ASSOCIATED ENDORIBONUCLEASE CAS6 1"/>
    <property type="match status" value="1"/>
</dbReference>
<reference evidence="6" key="1">
    <citation type="submission" date="2017-03" db="EMBL/GenBank/DDBJ databases">
        <authorList>
            <person name="Falquet L."/>
            <person name="Falquet L."/>
        </authorList>
    </citation>
    <scope>NUCLEOTIDE SEQUENCE [LARGE SCALE GENOMIC DNA]</scope>
</reference>
<organism evidence="5 6">
    <name type="scientific">Clostridium chauvoei JF4335</name>
    <dbReference type="NCBI Taxonomy" id="1351755"/>
    <lineage>
        <taxon>Bacteria</taxon>
        <taxon>Bacillati</taxon>
        <taxon>Bacillota</taxon>
        <taxon>Clostridia</taxon>
        <taxon>Eubacteriales</taxon>
        <taxon>Clostridiaceae</taxon>
        <taxon>Clostridium</taxon>
    </lineage>
</organism>
<dbReference type="AlphaFoldDB" id="A0A1U6J819"/>
<dbReference type="Proteomes" id="UP000190476">
    <property type="component" value="Chromosome I"/>
</dbReference>